<evidence type="ECO:0008006" key="2">
    <source>
        <dbReference type="Google" id="ProtNLM"/>
    </source>
</evidence>
<dbReference type="RefSeq" id="WP_006450378.1">
    <property type="nucleotide sequence ID" value="NZ_CP018728.1"/>
</dbReference>
<accession>A0A6V7DAS7</accession>
<organism evidence="1">
    <name type="scientific">Xanthomonas hortorum pv. gardneri</name>
    <dbReference type="NCBI Taxonomy" id="2754056"/>
    <lineage>
        <taxon>Bacteria</taxon>
        <taxon>Pseudomonadati</taxon>
        <taxon>Pseudomonadota</taxon>
        <taxon>Gammaproteobacteria</taxon>
        <taxon>Lysobacterales</taxon>
        <taxon>Lysobacteraceae</taxon>
        <taxon>Xanthomonas</taxon>
    </lineage>
</organism>
<dbReference type="AlphaFoldDB" id="A0A6V7DAS7"/>
<dbReference type="EMBL" id="LR828253">
    <property type="protein sequence ID" value="CAD0331094.1"/>
    <property type="molecule type" value="Genomic_DNA"/>
</dbReference>
<name>A0A6V7DAS7_9XANT</name>
<sequence>MNEENEPLDATVSDIDTAESAQLPETTDVALDTASSSVRATLLELMKYGLLEAVSKPNLYRTALLQRAEVSDILRWMDLRLRVDEIRGLAFLLVVAPEEGEDEWAHPLVRRQRLTLEQSLLVAILRQQFVAHEIEAGIGAAGARMALEDLVPHLQAYLGDLGSDAQERKRLLTLLEQLKGHGLVSDVDQHERVTIRPIIVHLANPENLTQLIHALRAVADGQAESACSVTEIDP</sequence>
<dbReference type="Pfam" id="PF13835">
    <property type="entry name" value="DUF4194"/>
    <property type="match status" value="1"/>
</dbReference>
<dbReference type="EMBL" id="LR828253">
    <property type="protein sequence ID" value="CAD0331083.1"/>
    <property type="molecule type" value="Genomic_DNA"/>
</dbReference>
<proteinExistence type="predicted"/>
<evidence type="ECO:0000313" key="1">
    <source>
        <dbReference type="EMBL" id="CAD0331094.1"/>
    </source>
</evidence>
<protein>
    <recommendedName>
        <fullName evidence="2">DUF4194 domain-containing protein</fullName>
    </recommendedName>
</protein>
<reference evidence="1" key="1">
    <citation type="submission" date="2020-07" db="EMBL/GenBank/DDBJ databases">
        <authorList>
            <person name="Pothier F. J."/>
        </authorList>
    </citation>
    <scope>NUCLEOTIDE SEQUENCE</scope>
    <source>
        <strain evidence="1">CFBP 8129</strain>
    </source>
</reference>
<dbReference type="InterPro" id="IPR025449">
    <property type="entry name" value="JetB"/>
</dbReference>
<gene>
    <name evidence="1" type="ORF">CFBP8129_21850</name>
</gene>